<dbReference type="Pfam" id="PF00651">
    <property type="entry name" value="BTB"/>
    <property type="match status" value="1"/>
</dbReference>
<feature type="domain" description="BTB" evidence="1">
    <location>
        <begin position="124"/>
        <end position="192"/>
    </location>
</feature>
<dbReference type="SUPFAM" id="SSF54695">
    <property type="entry name" value="POZ domain"/>
    <property type="match status" value="1"/>
</dbReference>
<reference evidence="2" key="1">
    <citation type="submission" date="2020-09" db="EMBL/GenBank/DDBJ databases">
        <authorList>
            <person name="Kikuchi T."/>
        </authorList>
    </citation>
    <scope>NUCLEOTIDE SEQUENCE</scope>
    <source>
        <strain evidence="2">SH1</strain>
    </source>
</reference>
<evidence type="ECO:0000313" key="2">
    <source>
        <dbReference type="EMBL" id="CAD5226049.1"/>
    </source>
</evidence>
<evidence type="ECO:0000259" key="1">
    <source>
        <dbReference type="PROSITE" id="PS50097"/>
    </source>
</evidence>
<protein>
    <recommendedName>
        <fullName evidence="1">BTB domain-containing protein</fullName>
    </recommendedName>
</protein>
<dbReference type="AlphaFoldDB" id="A0A811LD20"/>
<dbReference type="EMBL" id="CAJFDH010000005">
    <property type="protein sequence ID" value="CAD5226049.1"/>
    <property type="molecule type" value="Genomic_DNA"/>
</dbReference>
<gene>
    <name evidence="2" type="ORF">BOKJ2_LOCUS11883</name>
</gene>
<dbReference type="PANTHER" id="PTHR22744">
    <property type="entry name" value="HELIX LOOP HELIX PROTEIN 21-RELATED"/>
    <property type="match status" value="1"/>
</dbReference>
<evidence type="ECO:0000313" key="3">
    <source>
        <dbReference type="Proteomes" id="UP000614601"/>
    </source>
</evidence>
<dbReference type="Proteomes" id="UP000614601">
    <property type="component" value="Unassembled WGS sequence"/>
</dbReference>
<dbReference type="InterPro" id="IPR011333">
    <property type="entry name" value="SKP1/BTB/POZ_sf"/>
</dbReference>
<keyword evidence="3" id="KW-1185">Reference proteome</keyword>
<proteinExistence type="predicted"/>
<name>A0A811LD20_9BILA</name>
<dbReference type="SMART" id="SM00225">
    <property type="entry name" value="BTB"/>
    <property type="match status" value="1"/>
</dbReference>
<dbReference type="EMBL" id="CAJFCW020000005">
    <property type="protein sequence ID" value="CAG9121675.1"/>
    <property type="molecule type" value="Genomic_DNA"/>
</dbReference>
<dbReference type="Proteomes" id="UP000783686">
    <property type="component" value="Unassembled WGS sequence"/>
</dbReference>
<dbReference type="PROSITE" id="PS50097">
    <property type="entry name" value="BTB"/>
    <property type="match status" value="1"/>
</dbReference>
<accession>A0A811LD20</accession>
<comment type="caution">
    <text evidence="2">The sequence shown here is derived from an EMBL/GenBank/DDBJ whole genome shotgun (WGS) entry which is preliminary data.</text>
</comment>
<dbReference type="CDD" id="cd18186">
    <property type="entry name" value="BTB_POZ_ZBTB_KLHL-like"/>
    <property type="match status" value="1"/>
</dbReference>
<sequence>MASILSVLPERIHFKFGSEQRDVLITNNSQRTIRCYVYFTSDACIAPNVKEEIIINIGCTHRLVVKLNKYPVNSKLYIRYTTTDKKVFGMEEVVIYSKYDELHVCQTKEYVVDTSRFINKDPYTDFLIVCEGGELNVSKLKLASSSFFFEILFRTNYFWRENTTGEIVLPYDYQNMKALIEFTYGNRRPFHGREAMSIIHIAKYFDMNPLVDFCIPYIVAFINTETIDEIATVSHKYNIYELHHECVRFQQSLRL</sequence>
<dbReference type="Gene3D" id="3.30.710.10">
    <property type="entry name" value="Potassium Channel Kv1.1, Chain A"/>
    <property type="match status" value="1"/>
</dbReference>
<dbReference type="InterPro" id="IPR000210">
    <property type="entry name" value="BTB/POZ_dom"/>
</dbReference>
<dbReference type="PANTHER" id="PTHR22744:SF14">
    <property type="entry name" value="BTB DOMAIN-CONTAINING PROTEIN-RELATED"/>
    <property type="match status" value="1"/>
</dbReference>
<organism evidence="2 3">
    <name type="scientific">Bursaphelenchus okinawaensis</name>
    <dbReference type="NCBI Taxonomy" id="465554"/>
    <lineage>
        <taxon>Eukaryota</taxon>
        <taxon>Metazoa</taxon>
        <taxon>Ecdysozoa</taxon>
        <taxon>Nematoda</taxon>
        <taxon>Chromadorea</taxon>
        <taxon>Rhabditida</taxon>
        <taxon>Tylenchina</taxon>
        <taxon>Tylenchomorpha</taxon>
        <taxon>Aphelenchoidea</taxon>
        <taxon>Aphelenchoididae</taxon>
        <taxon>Bursaphelenchus</taxon>
    </lineage>
</organism>